<name>T1G7F6_HELRO</name>
<dbReference type="GO" id="GO:0007220">
    <property type="term" value="P:Notch receptor processing"/>
    <property type="evidence" value="ECO:0000318"/>
    <property type="project" value="GO_Central"/>
</dbReference>
<dbReference type="EMBL" id="KB097650">
    <property type="protein sequence ID" value="ESN92306.1"/>
    <property type="molecule type" value="Genomic_DNA"/>
</dbReference>
<dbReference type="InParanoid" id="T1G7F6"/>
<evidence type="ECO:0000256" key="2">
    <source>
        <dbReference type="ARBA" id="ARBA00009607"/>
    </source>
</evidence>
<sequence>MRKLTSEEKLHICKMYFRIGFFLLPLVWIMNFLWFFKEVFRKTPTPMRKQMRKYLVLSLVGAICYSTLMLIWVIVYNLKRFDWDRFGDKLTLIFPVGEY</sequence>
<evidence type="ECO:0000256" key="1">
    <source>
        <dbReference type="ARBA" id="ARBA00004141"/>
    </source>
</evidence>
<reference evidence="9 11" key="2">
    <citation type="journal article" date="2013" name="Nature">
        <title>Insights into bilaterian evolution from three spiralian genomes.</title>
        <authorList>
            <person name="Simakov O."/>
            <person name="Marletaz F."/>
            <person name="Cho S.J."/>
            <person name="Edsinger-Gonzales E."/>
            <person name="Havlak P."/>
            <person name="Hellsten U."/>
            <person name="Kuo D.H."/>
            <person name="Larsson T."/>
            <person name="Lv J."/>
            <person name="Arendt D."/>
            <person name="Savage R."/>
            <person name="Osoegawa K."/>
            <person name="de Jong P."/>
            <person name="Grimwood J."/>
            <person name="Chapman J.A."/>
            <person name="Shapiro H."/>
            <person name="Aerts A."/>
            <person name="Otillar R.P."/>
            <person name="Terry A.Y."/>
            <person name="Boore J.L."/>
            <person name="Grigoriev I.V."/>
            <person name="Lindberg D.R."/>
            <person name="Seaver E.C."/>
            <person name="Weisblat D.A."/>
            <person name="Putnam N.H."/>
            <person name="Rokhsar D.S."/>
        </authorList>
    </citation>
    <scope>NUCLEOTIDE SEQUENCE</scope>
</reference>
<dbReference type="OrthoDB" id="524898at2759"/>
<evidence type="ECO:0000313" key="10">
    <source>
        <dbReference type="EnsemblMetazoa" id="HelroP89658"/>
    </source>
</evidence>
<organism evidence="10 11">
    <name type="scientific">Helobdella robusta</name>
    <name type="common">Californian leech</name>
    <dbReference type="NCBI Taxonomy" id="6412"/>
    <lineage>
        <taxon>Eukaryota</taxon>
        <taxon>Metazoa</taxon>
        <taxon>Spiralia</taxon>
        <taxon>Lophotrochozoa</taxon>
        <taxon>Annelida</taxon>
        <taxon>Clitellata</taxon>
        <taxon>Hirudinea</taxon>
        <taxon>Rhynchobdellida</taxon>
        <taxon>Glossiphoniidae</taxon>
        <taxon>Helobdella</taxon>
    </lineage>
</organism>
<evidence type="ECO:0000256" key="8">
    <source>
        <dbReference type="SAM" id="Phobius"/>
    </source>
</evidence>
<dbReference type="PANTHER" id="PTHR16318:SF0">
    <property type="entry name" value="GAMMA-SECRETASE SUBUNIT PEN-2"/>
    <property type="match status" value="1"/>
</dbReference>
<dbReference type="GO" id="GO:0070765">
    <property type="term" value="C:gamma-secretase complex"/>
    <property type="evidence" value="ECO:0000318"/>
    <property type="project" value="GO_Central"/>
</dbReference>
<dbReference type="Proteomes" id="UP000015101">
    <property type="component" value="Unassembled WGS sequence"/>
</dbReference>
<evidence type="ECO:0000256" key="7">
    <source>
        <dbReference type="ARBA" id="ARBA00023136"/>
    </source>
</evidence>
<keyword evidence="7 8" id="KW-0472">Membrane</keyword>
<keyword evidence="6 8" id="KW-1133">Transmembrane helix</keyword>
<feature type="transmembrane region" description="Helical" evidence="8">
    <location>
        <begin position="54"/>
        <end position="75"/>
    </location>
</feature>
<comment type="similarity">
    <text evidence="2">Belongs to the PEN-2 family.</text>
</comment>
<keyword evidence="11" id="KW-1185">Reference proteome</keyword>
<dbReference type="AlphaFoldDB" id="T1G7F6"/>
<keyword evidence="4 8" id="KW-0812">Transmembrane</keyword>
<evidence type="ECO:0000313" key="9">
    <source>
        <dbReference type="EMBL" id="ESN92306.1"/>
    </source>
</evidence>
<dbReference type="STRING" id="6412.T1G7F6"/>
<dbReference type="eggNOG" id="KOG3402">
    <property type="taxonomic scope" value="Eukaryota"/>
</dbReference>
<protein>
    <recommendedName>
        <fullName evidence="3">Gamma-secretase subunit PEN-2</fullName>
    </recommendedName>
</protein>
<dbReference type="HOGENOM" id="CLU_124142_2_0_1"/>
<dbReference type="FunCoup" id="T1G7F6">
    <property type="interactions" value="525"/>
</dbReference>
<evidence type="ECO:0000256" key="3">
    <source>
        <dbReference type="ARBA" id="ARBA00018306"/>
    </source>
</evidence>
<evidence type="ECO:0000256" key="5">
    <source>
        <dbReference type="ARBA" id="ARBA00022976"/>
    </source>
</evidence>
<evidence type="ECO:0000256" key="6">
    <source>
        <dbReference type="ARBA" id="ARBA00022989"/>
    </source>
</evidence>
<dbReference type="CTD" id="20217003"/>
<gene>
    <name evidence="10" type="primary">20217003</name>
    <name evidence="9" type="ORF">HELRODRAFT_89658</name>
</gene>
<dbReference type="EMBL" id="AMQM01007629">
    <property type="status" value="NOT_ANNOTATED_CDS"/>
    <property type="molecule type" value="Genomic_DNA"/>
</dbReference>
<dbReference type="InterPro" id="IPR019379">
    <property type="entry name" value="Gamma_Secretase_Asp_P_PEN2"/>
</dbReference>
<comment type="subcellular location">
    <subcellularLocation>
        <location evidence="1">Membrane</location>
        <topology evidence="1">Multi-pass membrane protein</topology>
    </subcellularLocation>
</comment>
<evidence type="ECO:0000256" key="4">
    <source>
        <dbReference type="ARBA" id="ARBA00022692"/>
    </source>
</evidence>
<dbReference type="OMA" id="KLYLCKW"/>
<dbReference type="GeneID" id="20217003"/>
<reference evidence="10" key="3">
    <citation type="submission" date="2015-06" db="UniProtKB">
        <authorList>
            <consortium name="EnsemblMetazoa"/>
        </authorList>
    </citation>
    <scope>IDENTIFICATION</scope>
</reference>
<dbReference type="PANTHER" id="PTHR16318">
    <property type="entry name" value="GAMMA-SECRETASE SUBUNIT PEN-2"/>
    <property type="match status" value="1"/>
</dbReference>
<feature type="transmembrane region" description="Helical" evidence="8">
    <location>
        <begin position="15"/>
        <end position="34"/>
    </location>
</feature>
<accession>T1G7F6</accession>
<dbReference type="GO" id="GO:0007219">
    <property type="term" value="P:Notch signaling pathway"/>
    <property type="evidence" value="ECO:0007669"/>
    <property type="project" value="UniProtKB-KW"/>
</dbReference>
<dbReference type="RefSeq" id="XP_009029544.1">
    <property type="nucleotide sequence ID" value="XM_009031296.1"/>
</dbReference>
<dbReference type="Pfam" id="PF10251">
    <property type="entry name" value="PEN-2"/>
    <property type="match status" value="1"/>
</dbReference>
<proteinExistence type="inferred from homology"/>
<dbReference type="EnsemblMetazoa" id="HelroT89658">
    <property type="protein sequence ID" value="HelroP89658"/>
    <property type="gene ID" value="HelroG89658"/>
</dbReference>
<dbReference type="KEGG" id="hro:HELRODRAFT_89658"/>
<keyword evidence="5" id="KW-0914">Notch signaling pathway</keyword>
<evidence type="ECO:0000313" key="11">
    <source>
        <dbReference type="Proteomes" id="UP000015101"/>
    </source>
</evidence>
<reference evidence="11" key="1">
    <citation type="submission" date="2012-12" db="EMBL/GenBank/DDBJ databases">
        <authorList>
            <person name="Hellsten U."/>
            <person name="Grimwood J."/>
            <person name="Chapman J.A."/>
            <person name="Shapiro H."/>
            <person name="Aerts A."/>
            <person name="Otillar R.P."/>
            <person name="Terry A.Y."/>
            <person name="Boore J.L."/>
            <person name="Simakov O."/>
            <person name="Marletaz F."/>
            <person name="Cho S.-J."/>
            <person name="Edsinger-Gonzales E."/>
            <person name="Havlak P."/>
            <person name="Kuo D.-H."/>
            <person name="Larsson T."/>
            <person name="Lv J."/>
            <person name="Arendt D."/>
            <person name="Savage R."/>
            <person name="Osoegawa K."/>
            <person name="de Jong P."/>
            <person name="Lindberg D.R."/>
            <person name="Seaver E.C."/>
            <person name="Weisblat D.A."/>
            <person name="Putnam N.H."/>
            <person name="Grigoriev I.V."/>
            <person name="Rokhsar D.S."/>
        </authorList>
    </citation>
    <scope>NUCLEOTIDE SEQUENCE</scope>
</reference>